<dbReference type="PANTHER" id="PTHR43736">
    <property type="entry name" value="ADP-RIBOSE PYROPHOSPHATASE"/>
    <property type="match status" value="1"/>
</dbReference>
<dbReference type="PROSITE" id="PS00893">
    <property type="entry name" value="NUDIX_BOX"/>
    <property type="match status" value="1"/>
</dbReference>
<dbReference type="GO" id="GO:0016787">
    <property type="term" value="F:hydrolase activity"/>
    <property type="evidence" value="ECO:0007669"/>
    <property type="project" value="UniProtKB-KW"/>
</dbReference>
<dbReference type="Pfam" id="PF00293">
    <property type="entry name" value="NUDIX"/>
    <property type="match status" value="1"/>
</dbReference>
<dbReference type="CDD" id="cd04693">
    <property type="entry name" value="NUDIX_Hydrolase"/>
    <property type="match status" value="1"/>
</dbReference>
<keyword evidence="6" id="KW-1185">Reference proteome</keyword>
<evidence type="ECO:0000313" key="5">
    <source>
        <dbReference type="EMBL" id="RRJ24523.1"/>
    </source>
</evidence>
<comment type="similarity">
    <text evidence="1 3">Belongs to the Nudix hydrolase family.</text>
</comment>
<dbReference type="InterPro" id="IPR020084">
    <property type="entry name" value="NUDIX_hydrolase_CS"/>
</dbReference>
<dbReference type="Proteomes" id="UP000272490">
    <property type="component" value="Unassembled WGS sequence"/>
</dbReference>
<dbReference type="InterPro" id="IPR020476">
    <property type="entry name" value="Nudix_hydrolase"/>
</dbReference>
<dbReference type="SUPFAM" id="SSF55811">
    <property type="entry name" value="Nudix"/>
    <property type="match status" value="1"/>
</dbReference>
<dbReference type="OrthoDB" id="9786032at2"/>
<keyword evidence="2 3" id="KW-0378">Hydrolase</keyword>
<dbReference type="PROSITE" id="PS51462">
    <property type="entry name" value="NUDIX"/>
    <property type="match status" value="1"/>
</dbReference>
<sequence length="172" mass="20146">MSAEKELWDIYDENKMPTGETVDRYNLSLNPKQFHLVVIGILFTEDKKVLITKRSPDKRYAGGLWEIPGGGVRAGESSQDAVRREILEETNINLYDREYEKLYNYKRINTESNSYFVDMYCYLISEEDIRNVSIQAEEVSDFKILSVPEIKEIAKRGEFLHFDNVKEVLYNL</sequence>
<dbReference type="RefSeq" id="WP_128674864.1">
    <property type="nucleotide sequence ID" value="NZ_RRCO01000006.1"/>
</dbReference>
<name>A0A3P3QW62_9FIRM</name>
<gene>
    <name evidence="5" type="ORF">EHV10_12100</name>
</gene>
<evidence type="ECO:0000313" key="6">
    <source>
        <dbReference type="Proteomes" id="UP000272490"/>
    </source>
</evidence>
<evidence type="ECO:0000256" key="2">
    <source>
        <dbReference type="ARBA" id="ARBA00022801"/>
    </source>
</evidence>
<evidence type="ECO:0000259" key="4">
    <source>
        <dbReference type="PROSITE" id="PS51462"/>
    </source>
</evidence>
<organism evidence="5 6">
    <name type="scientific">Lachnoanaerobaculum gingivalis</name>
    <dbReference type="NCBI Taxonomy" id="2490855"/>
    <lineage>
        <taxon>Bacteria</taxon>
        <taxon>Bacillati</taxon>
        <taxon>Bacillota</taxon>
        <taxon>Clostridia</taxon>
        <taxon>Lachnospirales</taxon>
        <taxon>Lachnospiraceae</taxon>
        <taxon>Lachnoanaerobaculum</taxon>
    </lineage>
</organism>
<dbReference type="InterPro" id="IPR015797">
    <property type="entry name" value="NUDIX_hydrolase-like_dom_sf"/>
</dbReference>
<dbReference type="InterPro" id="IPR000086">
    <property type="entry name" value="NUDIX_hydrolase_dom"/>
</dbReference>
<dbReference type="AlphaFoldDB" id="A0A3P3QW62"/>
<dbReference type="PANTHER" id="PTHR43736:SF1">
    <property type="entry name" value="DIHYDRONEOPTERIN TRIPHOSPHATE DIPHOSPHATASE"/>
    <property type="match status" value="1"/>
</dbReference>
<dbReference type="Gene3D" id="3.90.79.10">
    <property type="entry name" value="Nucleoside Triphosphate Pyrophosphohydrolase"/>
    <property type="match status" value="1"/>
</dbReference>
<evidence type="ECO:0000256" key="3">
    <source>
        <dbReference type="RuleBase" id="RU003476"/>
    </source>
</evidence>
<reference evidence="5 6" key="1">
    <citation type="submission" date="2018-11" db="EMBL/GenBank/DDBJ databases">
        <title>Genome sequencing of Lachnoanaerobaculum sp. KCOM 2030 (= ChDC B114).</title>
        <authorList>
            <person name="Kook J.-K."/>
            <person name="Park S.-N."/>
            <person name="Lim Y.K."/>
        </authorList>
    </citation>
    <scope>NUCLEOTIDE SEQUENCE [LARGE SCALE GENOMIC DNA]</scope>
    <source>
        <strain evidence="5 6">KCOM 2030</strain>
    </source>
</reference>
<proteinExistence type="inferred from homology"/>
<dbReference type="PRINTS" id="PR00502">
    <property type="entry name" value="NUDIXFAMILY"/>
</dbReference>
<protein>
    <submittedName>
        <fullName evidence="5">NUDIX hydrolase</fullName>
    </submittedName>
</protein>
<feature type="domain" description="Nudix hydrolase" evidence="4">
    <location>
        <begin position="33"/>
        <end position="167"/>
    </location>
</feature>
<accession>A0A3P3QW62</accession>
<dbReference type="EMBL" id="RRCO01000006">
    <property type="protein sequence ID" value="RRJ24523.1"/>
    <property type="molecule type" value="Genomic_DNA"/>
</dbReference>
<comment type="caution">
    <text evidence="5">The sequence shown here is derived from an EMBL/GenBank/DDBJ whole genome shotgun (WGS) entry which is preliminary data.</text>
</comment>
<evidence type="ECO:0000256" key="1">
    <source>
        <dbReference type="ARBA" id="ARBA00005582"/>
    </source>
</evidence>